<dbReference type="InterPro" id="IPR010930">
    <property type="entry name" value="Flg_bb/hook_C_dom"/>
</dbReference>
<dbReference type="EMBL" id="JADUNP010000011">
    <property type="protein sequence ID" value="MBH1652076.1"/>
    <property type="molecule type" value="Genomic_DNA"/>
</dbReference>
<dbReference type="InterPro" id="IPR001444">
    <property type="entry name" value="Flag_bb_rod_N"/>
</dbReference>
<comment type="caution">
    <text evidence="9">The sequence shown here is derived from an EMBL/GenBank/DDBJ whole genome shotgun (WGS) entry which is preliminary data.</text>
</comment>
<evidence type="ECO:0000259" key="8">
    <source>
        <dbReference type="Pfam" id="PF22692"/>
    </source>
</evidence>
<dbReference type="Gene3D" id="2.60.98.20">
    <property type="entry name" value="Flagellar hook protein FlgE"/>
    <property type="match status" value="1"/>
</dbReference>
<keyword evidence="9" id="KW-0966">Cell projection</keyword>
<evidence type="ECO:0000259" key="5">
    <source>
        <dbReference type="Pfam" id="PF00460"/>
    </source>
</evidence>
<organism evidence="9 10">
    <name type="scientific">Stenotrophomonas maltophilia</name>
    <name type="common">Pseudomonas maltophilia</name>
    <name type="synonym">Xanthomonas maltophilia</name>
    <dbReference type="NCBI Taxonomy" id="40324"/>
    <lineage>
        <taxon>Bacteria</taxon>
        <taxon>Pseudomonadati</taxon>
        <taxon>Pseudomonadota</taxon>
        <taxon>Gammaproteobacteria</taxon>
        <taxon>Lysobacterales</taxon>
        <taxon>Lysobacteraceae</taxon>
        <taxon>Stenotrophomonas</taxon>
        <taxon>Stenotrophomonas maltophilia group</taxon>
    </lineage>
</organism>
<reference evidence="9" key="1">
    <citation type="submission" date="2020-11" db="EMBL/GenBank/DDBJ databases">
        <title>Enhanced detection system for hospital associated transmission using whole genome sequencing surveillance.</title>
        <authorList>
            <person name="Harrison L.H."/>
            <person name="Van Tyne D."/>
            <person name="Marsh J.W."/>
            <person name="Griffith M.P."/>
            <person name="Snyder D.J."/>
            <person name="Cooper V.S."/>
            <person name="Mustapha M."/>
        </authorList>
    </citation>
    <scope>NUCLEOTIDE SEQUENCE</scope>
    <source>
        <strain evidence="9">STEN00091</strain>
    </source>
</reference>
<dbReference type="Pfam" id="PF00460">
    <property type="entry name" value="Flg_bb_rod"/>
    <property type="match status" value="1"/>
</dbReference>
<dbReference type="GO" id="GO:0030694">
    <property type="term" value="C:bacterial-type flagellum basal body, rod"/>
    <property type="evidence" value="ECO:0007669"/>
    <property type="project" value="UniProtKB-UniRule"/>
</dbReference>
<evidence type="ECO:0000313" key="10">
    <source>
        <dbReference type="Proteomes" id="UP000625930"/>
    </source>
</evidence>
<name>A0A6B8J058_STEMA</name>
<evidence type="ECO:0000256" key="4">
    <source>
        <dbReference type="RuleBase" id="RU362116"/>
    </source>
</evidence>
<evidence type="ECO:0000256" key="1">
    <source>
        <dbReference type="ARBA" id="ARBA00004117"/>
    </source>
</evidence>
<dbReference type="InterPro" id="IPR037058">
    <property type="entry name" value="Falgellar_hook_FlgE_sf"/>
</dbReference>
<comment type="subunit">
    <text evidence="4">The basal body constitutes a major portion of the flagellar organelle and consists of five rings (E,L,P,S, and M) mounted on a central rod. The rod consists of about 26 subunits of FlgG in the distal portion, and FlgB, FlgC and FlgF are thought to build up the proximal portion of the rod with about 6 subunits each.</text>
</comment>
<feature type="domain" description="Flagellar hook protein FlgE D2" evidence="7">
    <location>
        <begin position="148"/>
        <end position="275"/>
    </location>
</feature>
<dbReference type="PROSITE" id="PS00588">
    <property type="entry name" value="FLAGELLA_BB_ROD"/>
    <property type="match status" value="1"/>
</dbReference>
<evidence type="ECO:0000256" key="2">
    <source>
        <dbReference type="ARBA" id="ARBA00009677"/>
    </source>
</evidence>
<proteinExistence type="inferred from homology"/>
<dbReference type="RefSeq" id="WP_154262691.1">
    <property type="nucleotide sequence ID" value="NZ_CP040438.1"/>
</dbReference>
<dbReference type="Pfam" id="PF06429">
    <property type="entry name" value="Flg_bbr_C"/>
    <property type="match status" value="1"/>
</dbReference>
<dbReference type="GO" id="GO:0009424">
    <property type="term" value="C:bacterial-type flagellum hook"/>
    <property type="evidence" value="ECO:0007669"/>
    <property type="project" value="TreeGrafter"/>
</dbReference>
<evidence type="ECO:0000313" key="9">
    <source>
        <dbReference type="EMBL" id="MBH1652076.1"/>
    </source>
</evidence>
<comment type="similarity">
    <text evidence="2 4">Belongs to the flagella basal body rod proteins family.</text>
</comment>
<feature type="domain" description="Flagellar basal body rod protein N-terminal" evidence="5">
    <location>
        <begin position="8"/>
        <end position="35"/>
    </location>
</feature>
<dbReference type="Pfam" id="PF22692">
    <property type="entry name" value="LlgE_F_G_D1"/>
    <property type="match status" value="1"/>
</dbReference>
<dbReference type="InterPro" id="IPR053967">
    <property type="entry name" value="LlgE_F_G-like_D1"/>
</dbReference>
<gene>
    <name evidence="9" type="primary">flgF</name>
    <name evidence="9" type="ORF">I5U67_07840</name>
</gene>
<keyword evidence="3 4" id="KW-0975">Bacterial flagellum</keyword>
<keyword evidence="9" id="KW-0282">Flagellum</keyword>
<sequence>MFQALFNSLSGMFSFSRSLDTVSNNVSNMNTPGFRGSDAFFTNVEGGYGSRITGDDMRTNPGDLRQTENATDLAVNGNGYFVLRDPAGDLHYTRAGQFRFDERSLLVDSVNGYQVMGLDGSGNMVAIDLDSYRNIPAVGTSQVRITGNIAPSSTTTNINAVTVFDASGASRVLSVKFTNNTANTPGSFLVTVTDSSGKAVGSGEVRFRTDGTPLTGYAGMDVVLQGPGGAQAIRLDFGTPGTLTGMTSLSGTTSSLSAKVTDGHGILAVNGITFDDKGVMQLTYSETEKRSGPQVALALFPNESALHLEGGRLIAGASVQERDIGRPGDTGFGRIRGFSLEMSNVDLTREFADMIVIQRGYQASSRVMTVSNEMIEQLYNSTRGG</sequence>
<dbReference type="Proteomes" id="UP000625930">
    <property type="component" value="Unassembled WGS sequence"/>
</dbReference>
<feature type="domain" description="Flagellar basal-body/hook protein C-terminal" evidence="6">
    <location>
        <begin position="339"/>
        <end position="378"/>
    </location>
</feature>
<dbReference type="InterPro" id="IPR012836">
    <property type="entry name" value="FlgF"/>
</dbReference>
<dbReference type="AlphaFoldDB" id="A0A6B8J058"/>
<dbReference type="GO" id="GO:0071978">
    <property type="term" value="P:bacterial-type flagellum-dependent swarming motility"/>
    <property type="evidence" value="ECO:0007669"/>
    <property type="project" value="TreeGrafter"/>
</dbReference>
<dbReference type="InterPro" id="IPR011491">
    <property type="entry name" value="FlgE_D2"/>
</dbReference>
<dbReference type="PANTHER" id="PTHR30435">
    <property type="entry name" value="FLAGELLAR PROTEIN"/>
    <property type="match status" value="1"/>
</dbReference>
<dbReference type="InterPro" id="IPR037925">
    <property type="entry name" value="FlgE/F/G-like"/>
</dbReference>
<dbReference type="PANTHER" id="PTHR30435:SF1">
    <property type="entry name" value="FLAGELLAR HOOK PROTEIN FLGE"/>
    <property type="match status" value="1"/>
</dbReference>
<comment type="subcellular location">
    <subcellularLocation>
        <location evidence="1 4">Bacterial flagellum basal body</location>
    </subcellularLocation>
</comment>
<dbReference type="NCBIfam" id="TIGR02490">
    <property type="entry name" value="flgF"/>
    <property type="match status" value="1"/>
</dbReference>
<dbReference type="Pfam" id="PF07559">
    <property type="entry name" value="FlgE_D2"/>
    <property type="match status" value="1"/>
</dbReference>
<protein>
    <recommendedName>
        <fullName evidence="4">Flagellar basal-body rod protein FlgF</fullName>
    </recommendedName>
</protein>
<dbReference type="GO" id="GO:0005829">
    <property type="term" value="C:cytosol"/>
    <property type="evidence" value="ECO:0007669"/>
    <property type="project" value="TreeGrafter"/>
</dbReference>
<evidence type="ECO:0000256" key="3">
    <source>
        <dbReference type="ARBA" id="ARBA00023143"/>
    </source>
</evidence>
<dbReference type="SUPFAM" id="SSF117143">
    <property type="entry name" value="Flagellar hook protein flgE"/>
    <property type="match status" value="1"/>
</dbReference>
<evidence type="ECO:0000259" key="6">
    <source>
        <dbReference type="Pfam" id="PF06429"/>
    </source>
</evidence>
<accession>A0A6B8J058</accession>
<dbReference type="NCBIfam" id="TIGR03506">
    <property type="entry name" value="FlgEFG_subfam"/>
    <property type="match status" value="1"/>
</dbReference>
<dbReference type="InterPro" id="IPR020013">
    <property type="entry name" value="Flagellar_FlgE/F/G"/>
</dbReference>
<evidence type="ECO:0000259" key="7">
    <source>
        <dbReference type="Pfam" id="PF07559"/>
    </source>
</evidence>
<feature type="domain" description="Flagellar hook protein FlgE/F/G-like D1" evidence="8">
    <location>
        <begin position="74"/>
        <end position="130"/>
    </location>
</feature>
<keyword evidence="9" id="KW-0969">Cilium</keyword>
<dbReference type="InterPro" id="IPR019776">
    <property type="entry name" value="Flagellar_basal_body_rod_CS"/>
</dbReference>